<gene>
    <name evidence="10" type="ORF">DMC30DRAFT_291864</name>
</gene>
<evidence type="ECO:0000256" key="5">
    <source>
        <dbReference type="ARBA" id="ARBA00022989"/>
    </source>
</evidence>
<name>A0A5C5FTZ6_9BASI</name>
<keyword evidence="5 8" id="KW-1133">Transmembrane helix</keyword>
<feature type="transmembrane region" description="Helical" evidence="8">
    <location>
        <begin position="488"/>
        <end position="506"/>
    </location>
</feature>
<dbReference type="InterPro" id="IPR020846">
    <property type="entry name" value="MFS_dom"/>
</dbReference>
<feature type="transmembrane region" description="Helical" evidence="8">
    <location>
        <begin position="603"/>
        <end position="622"/>
    </location>
</feature>
<evidence type="ECO:0000256" key="7">
    <source>
        <dbReference type="SAM" id="MobiDB-lite"/>
    </source>
</evidence>
<dbReference type="GO" id="GO:0022857">
    <property type="term" value="F:transmembrane transporter activity"/>
    <property type="evidence" value="ECO:0007669"/>
    <property type="project" value="InterPro"/>
</dbReference>
<evidence type="ECO:0000256" key="1">
    <source>
        <dbReference type="ARBA" id="ARBA00004127"/>
    </source>
</evidence>
<reference evidence="10 11" key="1">
    <citation type="submission" date="2019-03" db="EMBL/GenBank/DDBJ databases">
        <title>Rhodosporidium diobovatum UCD-FST 08-225 genome sequencing, assembly, and annotation.</title>
        <authorList>
            <person name="Fakankun I.U."/>
            <person name="Fristensky B."/>
            <person name="Levin D.B."/>
        </authorList>
    </citation>
    <scope>NUCLEOTIDE SEQUENCE [LARGE SCALE GENOMIC DNA]</scope>
    <source>
        <strain evidence="10 11">UCD-FST 08-225</strain>
    </source>
</reference>
<dbReference type="EMBL" id="SOZI01000088">
    <property type="protein sequence ID" value="TNY19682.1"/>
    <property type="molecule type" value="Genomic_DNA"/>
</dbReference>
<keyword evidence="6 8" id="KW-0472">Membrane</keyword>
<keyword evidence="11" id="KW-1185">Reference proteome</keyword>
<dbReference type="OrthoDB" id="413079at2759"/>
<comment type="similarity">
    <text evidence="2">Belongs to the major facilitator superfamily.</text>
</comment>
<comment type="caution">
    <text evidence="10">The sequence shown here is derived from an EMBL/GenBank/DDBJ whole genome shotgun (WGS) entry which is preliminary data.</text>
</comment>
<keyword evidence="4 8" id="KW-0812">Transmembrane</keyword>
<comment type="subcellular location">
    <subcellularLocation>
        <location evidence="1">Endomembrane system</location>
        <topology evidence="1">Multi-pass membrane protein</topology>
    </subcellularLocation>
</comment>
<dbReference type="Gene3D" id="1.20.1250.20">
    <property type="entry name" value="MFS general substrate transporter like domains"/>
    <property type="match status" value="2"/>
</dbReference>
<dbReference type="AlphaFoldDB" id="A0A5C5FTZ6"/>
<feature type="domain" description="Major facilitator superfamily (MFS) profile" evidence="9">
    <location>
        <begin position="182"/>
        <end position="627"/>
    </location>
</feature>
<dbReference type="PROSITE" id="PS50850">
    <property type="entry name" value="MFS"/>
    <property type="match status" value="1"/>
</dbReference>
<evidence type="ECO:0000256" key="4">
    <source>
        <dbReference type="ARBA" id="ARBA00022692"/>
    </source>
</evidence>
<dbReference type="PANTHER" id="PTHR23514">
    <property type="entry name" value="BYPASS OF STOP CODON PROTEIN 6"/>
    <property type="match status" value="1"/>
</dbReference>
<feature type="transmembrane region" description="Helical" evidence="8">
    <location>
        <begin position="331"/>
        <end position="351"/>
    </location>
</feature>
<dbReference type="GO" id="GO:0016020">
    <property type="term" value="C:membrane"/>
    <property type="evidence" value="ECO:0007669"/>
    <property type="project" value="TreeGrafter"/>
</dbReference>
<feature type="region of interest" description="Disordered" evidence="7">
    <location>
        <begin position="125"/>
        <end position="162"/>
    </location>
</feature>
<keyword evidence="3" id="KW-0813">Transport</keyword>
<proteinExistence type="inferred from homology"/>
<dbReference type="Proteomes" id="UP000311382">
    <property type="component" value="Unassembled WGS sequence"/>
</dbReference>
<dbReference type="STRING" id="5288.A0A5C5FTZ6"/>
<feature type="transmembrane region" description="Helical" evidence="8">
    <location>
        <begin position="363"/>
        <end position="382"/>
    </location>
</feature>
<dbReference type="PANTHER" id="PTHR23514:SF3">
    <property type="entry name" value="BYPASS OF STOP CODON PROTEIN 6"/>
    <property type="match status" value="1"/>
</dbReference>
<accession>A0A5C5FTZ6</accession>
<feature type="transmembrane region" description="Helical" evidence="8">
    <location>
        <begin position="460"/>
        <end position="481"/>
    </location>
</feature>
<dbReference type="SUPFAM" id="SSF103473">
    <property type="entry name" value="MFS general substrate transporter"/>
    <property type="match status" value="1"/>
</dbReference>
<dbReference type="InterPro" id="IPR036259">
    <property type="entry name" value="MFS_trans_sf"/>
</dbReference>
<evidence type="ECO:0000259" key="9">
    <source>
        <dbReference type="PROSITE" id="PS50850"/>
    </source>
</evidence>
<evidence type="ECO:0000313" key="11">
    <source>
        <dbReference type="Proteomes" id="UP000311382"/>
    </source>
</evidence>
<organism evidence="10 11">
    <name type="scientific">Rhodotorula diobovata</name>
    <dbReference type="NCBI Taxonomy" id="5288"/>
    <lineage>
        <taxon>Eukaryota</taxon>
        <taxon>Fungi</taxon>
        <taxon>Dikarya</taxon>
        <taxon>Basidiomycota</taxon>
        <taxon>Pucciniomycotina</taxon>
        <taxon>Microbotryomycetes</taxon>
        <taxon>Sporidiobolales</taxon>
        <taxon>Sporidiobolaceae</taxon>
        <taxon>Rhodotorula</taxon>
    </lineage>
</organism>
<dbReference type="InterPro" id="IPR051788">
    <property type="entry name" value="MFS_Transporter"/>
</dbReference>
<feature type="region of interest" description="Disordered" evidence="7">
    <location>
        <begin position="19"/>
        <end position="110"/>
    </location>
</feature>
<evidence type="ECO:0000256" key="3">
    <source>
        <dbReference type="ARBA" id="ARBA00022448"/>
    </source>
</evidence>
<evidence type="ECO:0000256" key="6">
    <source>
        <dbReference type="ARBA" id="ARBA00023136"/>
    </source>
</evidence>
<sequence>MSLPSPPIAAHLARSSIVVGPASPASSSGPNSPLTSRPPSPTHRTAYAYPQTPDLASSYQPTPTATPAPSSAATSRATSLSKDPLLKPHPAPRGGRARRGSLRAQGAQGVSAWLRRALKRSENDDAGELELEERGRRSRRLSGGHAERAALPSDAVSEQSVTGAAAGKKGAKKLLMSRERAQFVCAFAMIALVGMNDSATGANLDSMQEHYQVSYDKISTVFLSNTAGYFLSSISSPFLLHHFGLPATLLVAAASMSVGCVTLSIAPPFPVFALMLLFLGFGSGVVRRAPFRSRTQTPCLPLRRLTPPFPQYDASITTIVSHEEDGVLMSWLYSCFGVGASISPIMIGALVDNHIPWNRYYNMPLGISLILALIGFFVFRGYEIPPDEAHDAALATVQAPEATTNTGGEVIHARAVMSAQKRMKLALRMPSVFAATDTLSAWIVSFMVSKRSSPAAATRYVLAGVWAGIAAGRVLLSWLLNRRLGEKAYSILLLVCACAFLGVLYVRDFVVDAGELSLVLSHLARSGALAHSRRTALAPTVAVVLVGFFIGPVTPKVLDVVGARVPPSLKASTMSLTIGLGLMGSALGPLLFGIVAGRGGLSTLPAVLIGISVVSIVGWLCLPKNRRRED</sequence>
<evidence type="ECO:0000313" key="10">
    <source>
        <dbReference type="EMBL" id="TNY19682.1"/>
    </source>
</evidence>
<feature type="transmembrane region" description="Helical" evidence="8">
    <location>
        <begin position="271"/>
        <end position="287"/>
    </location>
</feature>
<evidence type="ECO:0000256" key="2">
    <source>
        <dbReference type="ARBA" id="ARBA00008335"/>
    </source>
</evidence>
<feature type="transmembrane region" description="Helical" evidence="8">
    <location>
        <begin position="576"/>
        <end position="597"/>
    </location>
</feature>
<protein>
    <submittedName>
        <fullName evidence="10">Major facilitator superfamily domain-containing protein</fullName>
    </submittedName>
</protein>
<feature type="transmembrane region" description="Helical" evidence="8">
    <location>
        <begin position="536"/>
        <end position="555"/>
    </location>
</feature>
<dbReference type="Pfam" id="PF07690">
    <property type="entry name" value="MFS_1"/>
    <property type="match status" value="1"/>
</dbReference>
<feature type="transmembrane region" description="Helical" evidence="8">
    <location>
        <begin position="425"/>
        <end position="448"/>
    </location>
</feature>
<evidence type="ECO:0000256" key="8">
    <source>
        <dbReference type="SAM" id="Phobius"/>
    </source>
</evidence>
<dbReference type="GO" id="GO:0012505">
    <property type="term" value="C:endomembrane system"/>
    <property type="evidence" value="ECO:0007669"/>
    <property type="project" value="UniProtKB-SubCell"/>
</dbReference>
<dbReference type="InterPro" id="IPR011701">
    <property type="entry name" value="MFS"/>
</dbReference>
<feature type="compositionally biased region" description="Low complexity" evidence="7">
    <location>
        <begin position="19"/>
        <end position="33"/>
    </location>
</feature>
<feature type="compositionally biased region" description="Low complexity" evidence="7">
    <location>
        <begin position="56"/>
        <end position="79"/>
    </location>
</feature>